<dbReference type="PROSITE" id="PS51670">
    <property type="entry name" value="SHKT"/>
    <property type="match status" value="1"/>
</dbReference>
<organism evidence="5 6">
    <name type="scientific">Porites lobata</name>
    <dbReference type="NCBI Taxonomy" id="104759"/>
    <lineage>
        <taxon>Eukaryota</taxon>
        <taxon>Metazoa</taxon>
        <taxon>Cnidaria</taxon>
        <taxon>Anthozoa</taxon>
        <taxon>Hexacorallia</taxon>
        <taxon>Scleractinia</taxon>
        <taxon>Fungiina</taxon>
        <taxon>Poritidae</taxon>
        <taxon>Porites</taxon>
    </lineage>
</organism>
<evidence type="ECO:0000313" key="6">
    <source>
        <dbReference type="Proteomes" id="UP001159405"/>
    </source>
</evidence>
<name>A0ABN8PHS9_9CNID</name>
<evidence type="ECO:0000259" key="4">
    <source>
        <dbReference type="PROSITE" id="PS51670"/>
    </source>
</evidence>
<dbReference type="InterPro" id="IPR003582">
    <property type="entry name" value="ShKT_dom"/>
</dbReference>
<dbReference type="EMBL" id="CALNXK010000067">
    <property type="protein sequence ID" value="CAH3141885.1"/>
    <property type="molecule type" value="Genomic_DNA"/>
</dbReference>
<protein>
    <recommendedName>
        <fullName evidence="4">ShKT domain-containing protein</fullName>
    </recommendedName>
</protein>
<comment type="caution">
    <text evidence="5">The sequence shown here is derived from an EMBL/GenBank/DDBJ whole genome shotgun (WGS) entry which is preliminary data.</text>
</comment>
<keyword evidence="1" id="KW-0800">Toxin</keyword>
<accession>A0ABN8PHS9</accession>
<evidence type="ECO:0000256" key="2">
    <source>
        <dbReference type="PROSITE-ProRule" id="PRU01005"/>
    </source>
</evidence>
<dbReference type="Proteomes" id="UP001159405">
    <property type="component" value="Unassembled WGS sequence"/>
</dbReference>
<comment type="caution">
    <text evidence="2">Lacks conserved residue(s) required for the propagation of feature annotation.</text>
</comment>
<keyword evidence="3" id="KW-0732">Signal</keyword>
<evidence type="ECO:0000256" key="1">
    <source>
        <dbReference type="ARBA" id="ARBA00022656"/>
    </source>
</evidence>
<proteinExistence type="predicted"/>
<feature type="domain" description="ShKT" evidence="4">
    <location>
        <begin position="57"/>
        <end position="94"/>
    </location>
</feature>
<evidence type="ECO:0000313" key="5">
    <source>
        <dbReference type="EMBL" id="CAH3141885.1"/>
    </source>
</evidence>
<sequence>MAVTRTLLVLLFAFILIVHSLKRDSASDSTSLLNELLKSSFADADVQQEDFYGIPGCKNKFSFKFCRRMRKYCGHGDKNGRYMRSKCRFSCGCV</sequence>
<feature type="signal peptide" evidence="3">
    <location>
        <begin position="1"/>
        <end position="20"/>
    </location>
</feature>
<feature type="chain" id="PRO_5047042018" description="ShKT domain-containing protein" evidence="3">
    <location>
        <begin position="21"/>
        <end position="94"/>
    </location>
</feature>
<keyword evidence="6" id="KW-1185">Reference proteome</keyword>
<evidence type="ECO:0000256" key="3">
    <source>
        <dbReference type="SAM" id="SignalP"/>
    </source>
</evidence>
<reference evidence="5 6" key="1">
    <citation type="submission" date="2022-05" db="EMBL/GenBank/DDBJ databases">
        <authorList>
            <consortium name="Genoscope - CEA"/>
            <person name="William W."/>
        </authorList>
    </citation>
    <scope>NUCLEOTIDE SEQUENCE [LARGE SCALE GENOMIC DNA]</scope>
</reference>
<gene>
    <name evidence="5" type="ORF">PLOB_00042051</name>
</gene>